<dbReference type="PANTHER" id="PTHR33055">
    <property type="entry name" value="TRANSPOSASE FOR INSERTION SEQUENCE ELEMENT IS1111A"/>
    <property type="match status" value="1"/>
</dbReference>
<dbReference type="GO" id="GO:0003677">
    <property type="term" value="F:DNA binding"/>
    <property type="evidence" value="ECO:0007669"/>
    <property type="project" value="InterPro"/>
</dbReference>
<dbReference type="RefSeq" id="WP_282593625.1">
    <property type="nucleotide sequence ID" value="NZ_JAPAAF010000093.1"/>
</dbReference>
<name>A0AA41Y7W7_9BACT</name>
<protein>
    <submittedName>
        <fullName evidence="2">Transposase</fullName>
    </submittedName>
</protein>
<dbReference type="AlphaFoldDB" id="A0AA41Y7W7"/>
<dbReference type="EMBL" id="JAPAAF010000093">
    <property type="protein sequence ID" value="MCW0485039.1"/>
    <property type="molecule type" value="Genomic_DNA"/>
</dbReference>
<evidence type="ECO:0000313" key="3">
    <source>
        <dbReference type="Proteomes" id="UP001163821"/>
    </source>
</evidence>
<gene>
    <name evidence="2" type="ORF">N2K84_20085</name>
</gene>
<dbReference type="GO" id="GO:0004803">
    <property type="term" value="F:transposase activity"/>
    <property type="evidence" value="ECO:0007669"/>
    <property type="project" value="InterPro"/>
</dbReference>
<dbReference type="Pfam" id="PF01548">
    <property type="entry name" value="DEDD_Tnp_IS110"/>
    <property type="match status" value="1"/>
</dbReference>
<dbReference type="InterPro" id="IPR002525">
    <property type="entry name" value="Transp_IS110-like_N"/>
</dbReference>
<keyword evidence="3" id="KW-1185">Reference proteome</keyword>
<comment type="caution">
    <text evidence="2">The sequence shown here is derived from an EMBL/GenBank/DDBJ whole genome shotgun (WGS) entry which is preliminary data.</text>
</comment>
<dbReference type="InterPro" id="IPR047650">
    <property type="entry name" value="Transpos_IS110"/>
</dbReference>
<sequence length="222" mass="25615">MKEKLKTRKLMQTKGKTINFQGQNIYMGIDVHLKNWKVTVMIENVVHKTFSQDPQAGVLANYLRKNFPGGNYYSAYEAGFCGFSVHRELEKHGIRNIVVNPADIPTTDKEKKQKEDKRDSHKIAKSLKNGELEGIYVPSRGIEELRGLVRYRKTLVKEIGRHKTRLKSYLHCNGIMIPPELDSASRYWSGRVYPVAKNNKNDYSLWGYCTPGNTRYDRIFTG</sequence>
<organism evidence="2 3">
    <name type="scientific">Gaoshiqia sediminis</name>
    <dbReference type="NCBI Taxonomy" id="2986998"/>
    <lineage>
        <taxon>Bacteria</taxon>
        <taxon>Pseudomonadati</taxon>
        <taxon>Bacteroidota</taxon>
        <taxon>Bacteroidia</taxon>
        <taxon>Marinilabiliales</taxon>
        <taxon>Prolixibacteraceae</taxon>
        <taxon>Gaoshiqia</taxon>
    </lineage>
</organism>
<dbReference type="Proteomes" id="UP001163821">
    <property type="component" value="Unassembled WGS sequence"/>
</dbReference>
<accession>A0AA41Y7W7</accession>
<reference evidence="2" key="1">
    <citation type="submission" date="2022-10" db="EMBL/GenBank/DDBJ databases">
        <title>Gaoshiqiia sediminis gen. nov., sp. nov., isolated from coastal sediment.</title>
        <authorList>
            <person name="Yu W.X."/>
            <person name="Mu D.S."/>
            <person name="Du J.Z."/>
            <person name="Liang Y.Q."/>
        </authorList>
    </citation>
    <scope>NUCLEOTIDE SEQUENCE</scope>
    <source>
        <strain evidence="2">A06</strain>
    </source>
</reference>
<evidence type="ECO:0000259" key="1">
    <source>
        <dbReference type="Pfam" id="PF01548"/>
    </source>
</evidence>
<feature type="domain" description="Transposase IS110-like N-terminal" evidence="1">
    <location>
        <begin position="28"/>
        <end position="170"/>
    </location>
</feature>
<evidence type="ECO:0000313" key="2">
    <source>
        <dbReference type="EMBL" id="MCW0485039.1"/>
    </source>
</evidence>
<proteinExistence type="predicted"/>
<dbReference type="GO" id="GO:0006313">
    <property type="term" value="P:DNA transposition"/>
    <property type="evidence" value="ECO:0007669"/>
    <property type="project" value="InterPro"/>
</dbReference>